<dbReference type="InterPro" id="IPR023999">
    <property type="entry name" value="Formate_transptr_FocA"/>
</dbReference>
<dbReference type="GO" id="GO:0015499">
    <property type="term" value="F:formate transmembrane transporter activity"/>
    <property type="evidence" value="ECO:0007669"/>
    <property type="project" value="UniProtKB-UniRule"/>
</dbReference>
<keyword evidence="7 11" id="KW-0472">Membrane</keyword>
<comment type="similarity">
    <text evidence="9">Belongs to the FNT transporter (TC 1.A.16) family.</text>
</comment>
<dbReference type="Proteomes" id="UP000032266">
    <property type="component" value="Chromosome"/>
</dbReference>
<sequence length="296" mass="32005">MSQNQWVSPAELTEIAEQQLTYKALKDPKTTFLLAITAGLFIGLGFVFYITVTTGAGDMAWGVSKLIGGLCFSLGLMLLVTCGGELFTSTVLTTVAWASRKASGATVLKTWVVVYFGNLVGSLLLVAIVFAAGQQTADHGAWGVNAMNIAQHKLHHTFVEAVALGILCNLMVCLAVWMSYGCKNNFEKALIVMMPVAMFVAGGFEHCVANMFMIPLGMSIAHFSPAEFWDMANVGQSAYQDLTISNFLLKNLLPVTIGNIIGGGLMVGLTYWKIYRQPHMNQAQIEVTKTTSEQNA</sequence>
<dbReference type="NCBIfam" id="TIGR04060">
    <property type="entry name" value="formate_focA"/>
    <property type="match status" value="1"/>
</dbReference>
<dbReference type="PANTHER" id="PTHR30520">
    <property type="entry name" value="FORMATE TRANSPORTER-RELATED"/>
    <property type="match status" value="1"/>
</dbReference>
<feature type="transmembrane region" description="Helical" evidence="11">
    <location>
        <begin position="154"/>
        <end position="177"/>
    </location>
</feature>
<dbReference type="Gene3D" id="1.20.1080.10">
    <property type="entry name" value="Glycerol uptake facilitator protein"/>
    <property type="match status" value="1"/>
</dbReference>
<organism evidence="12 13">
    <name type="scientific">Gynuella sunshinyii YC6258</name>
    <dbReference type="NCBI Taxonomy" id="1445510"/>
    <lineage>
        <taxon>Bacteria</taxon>
        <taxon>Pseudomonadati</taxon>
        <taxon>Pseudomonadota</taxon>
        <taxon>Gammaproteobacteria</taxon>
        <taxon>Oceanospirillales</taxon>
        <taxon>Saccharospirillaceae</taxon>
        <taxon>Gynuella</taxon>
    </lineage>
</organism>
<dbReference type="InterPro" id="IPR000292">
    <property type="entry name" value="For/NO2_transpt"/>
</dbReference>
<feature type="transmembrane region" description="Helical" evidence="11">
    <location>
        <begin position="110"/>
        <end position="134"/>
    </location>
</feature>
<comment type="subcellular location">
    <subcellularLocation>
        <location evidence="1">Cell inner membrane</location>
        <topology evidence="1">Multi-pass membrane protein</topology>
    </subcellularLocation>
</comment>
<feature type="transmembrane region" description="Helical" evidence="11">
    <location>
        <begin position="189"/>
        <end position="214"/>
    </location>
</feature>
<feature type="transmembrane region" description="Helical" evidence="11">
    <location>
        <begin position="252"/>
        <end position="272"/>
    </location>
</feature>
<evidence type="ECO:0000256" key="2">
    <source>
        <dbReference type="ARBA" id="ARBA00022448"/>
    </source>
</evidence>
<dbReference type="NCBIfam" id="TIGR00790">
    <property type="entry name" value="fnt"/>
    <property type="match status" value="1"/>
</dbReference>
<dbReference type="OrthoDB" id="9786493at2"/>
<keyword evidence="13" id="KW-1185">Reference proteome</keyword>
<dbReference type="InterPro" id="IPR023271">
    <property type="entry name" value="Aquaporin-like"/>
</dbReference>
<gene>
    <name evidence="12" type="ORF">YC6258_03208</name>
</gene>
<keyword evidence="4" id="KW-0997">Cell inner membrane</keyword>
<evidence type="ECO:0000256" key="6">
    <source>
        <dbReference type="ARBA" id="ARBA00022989"/>
    </source>
</evidence>
<evidence type="ECO:0000256" key="3">
    <source>
        <dbReference type="ARBA" id="ARBA00022475"/>
    </source>
</evidence>
<dbReference type="PATRIC" id="fig|1445510.3.peg.3171"/>
<reference evidence="12 13" key="1">
    <citation type="submission" date="2014-01" db="EMBL/GenBank/DDBJ databases">
        <title>Full genme sequencing of cellulolytic bacterium Gynuella sunshinyii YC6258T gen. nov., sp. nov.</title>
        <authorList>
            <person name="Khan H."/>
            <person name="Chung E.J."/>
            <person name="Chung Y.R."/>
        </authorList>
    </citation>
    <scope>NUCLEOTIDE SEQUENCE [LARGE SCALE GENOMIC DNA]</scope>
    <source>
        <strain evidence="12 13">YC6258</strain>
    </source>
</reference>
<evidence type="ECO:0000313" key="13">
    <source>
        <dbReference type="Proteomes" id="UP000032266"/>
    </source>
</evidence>
<accession>A0A0C5VY16</accession>
<keyword evidence="5 11" id="KW-0812">Transmembrane</keyword>
<feature type="transmembrane region" description="Helical" evidence="11">
    <location>
        <begin position="32"/>
        <end position="52"/>
    </location>
</feature>
<evidence type="ECO:0000256" key="10">
    <source>
        <dbReference type="NCBIfam" id="TIGR04060"/>
    </source>
</evidence>
<keyword evidence="2" id="KW-0813">Transport</keyword>
<dbReference type="PROSITE" id="PS01006">
    <property type="entry name" value="FORMATE_NITRITE_TP_2"/>
    <property type="match status" value="1"/>
</dbReference>
<evidence type="ECO:0000256" key="1">
    <source>
        <dbReference type="ARBA" id="ARBA00004429"/>
    </source>
</evidence>
<name>A0A0C5VY16_9GAMM</name>
<dbReference type="Pfam" id="PF01226">
    <property type="entry name" value="Form_Nir_trans"/>
    <property type="match status" value="1"/>
</dbReference>
<dbReference type="HOGENOM" id="CLU_036896_3_0_6"/>
<evidence type="ECO:0000256" key="7">
    <source>
        <dbReference type="ARBA" id="ARBA00023136"/>
    </source>
</evidence>
<dbReference type="EMBL" id="CP007142">
    <property type="protein sequence ID" value="AJQ95244.1"/>
    <property type="molecule type" value="Genomic_DNA"/>
</dbReference>
<evidence type="ECO:0000256" key="4">
    <source>
        <dbReference type="ARBA" id="ARBA00022519"/>
    </source>
</evidence>
<keyword evidence="6 11" id="KW-1133">Transmembrane helix</keyword>
<evidence type="ECO:0000256" key="9">
    <source>
        <dbReference type="ARBA" id="ARBA00049660"/>
    </source>
</evidence>
<dbReference type="AlphaFoldDB" id="A0A0C5VY16"/>
<feature type="transmembrane region" description="Helical" evidence="11">
    <location>
        <begin position="72"/>
        <end position="98"/>
    </location>
</feature>
<evidence type="ECO:0000313" key="12">
    <source>
        <dbReference type="EMBL" id="AJQ95244.1"/>
    </source>
</evidence>
<evidence type="ECO:0000256" key="11">
    <source>
        <dbReference type="SAM" id="Phobius"/>
    </source>
</evidence>
<evidence type="ECO:0000256" key="8">
    <source>
        <dbReference type="ARBA" id="ARBA00035914"/>
    </source>
</evidence>
<protein>
    <recommendedName>
        <fullName evidence="10">Formate transporter FocA</fullName>
    </recommendedName>
</protein>
<dbReference type="RefSeq" id="WP_044617582.1">
    <property type="nucleotide sequence ID" value="NZ_CP007142.1"/>
</dbReference>
<proteinExistence type="inferred from homology"/>
<dbReference type="InterPro" id="IPR024002">
    <property type="entry name" value="For/NO2_transpt_CS"/>
</dbReference>
<comment type="catalytic activity">
    <reaction evidence="8">
        <text>formate(in) = formate(out)</text>
        <dbReference type="Rhea" id="RHEA:29679"/>
        <dbReference type="ChEBI" id="CHEBI:15740"/>
    </reaction>
</comment>
<dbReference type="KEGG" id="gsn:YC6258_03208"/>
<dbReference type="STRING" id="1445510.YC6258_03208"/>
<dbReference type="PANTHER" id="PTHR30520:SF10">
    <property type="entry name" value="FORMATE CHANNEL FOCA-RELATED"/>
    <property type="match status" value="1"/>
</dbReference>
<evidence type="ECO:0000256" key="5">
    <source>
        <dbReference type="ARBA" id="ARBA00022692"/>
    </source>
</evidence>
<dbReference type="GO" id="GO:0005886">
    <property type="term" value="C:plasma membrane"/>
    <property type="evidence" value="ECO:0007669"/>
    <property type="project" value="UniProtKB-SubCell"/>
</dbReference>
<keyword evidence="3" id="KW-1003">Cell membrane</keyword>